<keyword evidence="9" id="KW-0998">Cell outer membrane</keyword>
<proteinExistence type="predicted"/>
<dbReference type="PROSITE" id="PS00108">
    <property type="entry name" value="PROTEIN_KINASE_ST"/>
    <property type="match status" value="1"/>
</dbReference>
<dbReference type="InterPro" id="IPR003368">
    <property type="entry name" value="POMP_repeat"/>
</dbReference>
<dbReference type="Proteomes" id="UP000444721">
    <property type="component" value="Unassembled WGS sequence"/>
</dbReference>
<dbReference type="Pfam" id="PF00069">
    <property type="entry name" value="Pkinase"/>
    <property type="match status" value="1"/>
</dbReference>
<dbReference type="GeneID" id="68111593"/>
<dbReference type="OrthoDB" id="339325at2759"/>
<evidence type="ECO:0000256" key="8">
    <source>
        <dbReference type="ARBA" id="ARBA00023136"/>
    </source>
</evidence>
<dbReference type="InterPro" id="IPR011009">
    <property type="entry name" value="Kinase-like_dom_sf"/>
</dbReference>
<evidence type="ECO:0000256" key="4">
    <source>
        <dbReference type="ARBA" id="ARBA00022525"/>
    </source>
</evidence>
<dbReference type="PANTHER" id="PTHR44329:SF298">
    <property type="entry name" value="MIXED LINEAGE KINASE DOMAIN-LIKE PROTEIN"/>
    <property type="match status" value="1"/>
</dbReference>
<dbReference type="SUPFAM" id="SSF56112">
    <property type="entry name" value="Protein kinase-like (PK-like)"/>
    <property type="match status" value="1"/>
</dbReference>
<dbReference type="AlphaFoldDB" id="A0A6A5BNE4"/>
<dbReference type="InterPro" id="IPR008271">
    <property type="entry name" value="Ser/Thr_kinase_AS"/>
</dbReference>
<dbReference type="NCBIfam" id="TIGR01376">
    <property type="entry name" value="POMP_repeat"/>
    <property type="match status" value="1"/>
</dbReference>
<evidence type="ECO:0000259" key="11">
    <source>
        <dbReference type="PROSITE" id="PS50011"/>
    </source>
</evidence>
<dbReference type="InterPro" id="IPR051681">
    <property type="entry name" value="Ser/Thr_Kinases-Pseudokinases"/>
</dbReference>
<name>A0A6A5BNE4_NAEFO</name>
<feature type="binding site" evidence="10">
    <location>
        <position position="864"/>
    </location>
    <ligand>
        <name>ATP</name>
        <dbReference type="ChEBI" id="CHEBI:30616"/>
    </ligand>
</feature>
<dbReference type="RefSeq" id="XP_044561189.1">
    <property type="nucleotide sequence ID" value="XM_044707782.1"/>
</dbReference>
<comment type="subcellular location">
    <subcellularLocation>
        <location evidence="1">Cell envelope</location>
    </subcellularLocation>
    <subcellularLocation>
        <location evidence="2">Cell outer membrane</location>
    </subcellularLocation>
    <subcellularLocation>
        <location evidence="3">Secreted</location>
    </subcellularLocation>
</comment>
<comment type="caution">
    <text evidence="12">The sequence shown here is derived from an EMBL/GenBank/DDBJ whole genome shotgun (WGS) entry which is preliminary data.</text>
</comment>
<dbReference type="VEuPathDB" id="AmoebaDB:NF0105500"/>
<evidence type="ECO:0000256" key="9">
    <source>
        <dbReference type="ARBA" id="ARBA00023237"/>
    </source>
</evidence>
<dbReference type="PROSITE" id="PS50011">
    <property type="entry name" value="PROTEIN_KINASE_DOM"/>
    <property type="match status" value="1"/>
</dbReference>
<accession>A0A6A5BNE4</accession>
<dbReference type="EMBL" id="VFQX01000037">
    <property type="protein sequence ID" value="KAF0976476.1"/>
    <property type="molecule type" value="Genomic_DNA"/>
</dbReference>
<keyword evidence="7 10" id="KW-0067">ATP-binding</keyword>
<keyword evidence="4" id="KW-0964">Secreted</keyword>
<reference evidence="12 13" key="1">
    <citation type="journal article" date="2019" name="Sci. Rep.">
        <title>Nanopore sequencing improves the draft genome of the human pathogenic amoeba Naegleria fowleri.</title>
        <authorList>
            <person name="Liechti N."/>
            <person name="Schurch N."/>
            <person name="Bruggmann R."/>
            <person name="Wittwer M."/>
        </authorList>
    </citation>
    <scope>NUCLEOTIDE SEQUENCE [LARGE SCALE GENOMIC DNA]</scope>
    <source>
        <strain evidence="12 13">ATCC 30894</strain>
    </source>
</reference>
<evidence type="ECO:0000256" key="3">
    <source>
        <dbReference type="ARBA" id="ARBA00004613"/>
    </source>
</evidence>
<gene>
    <name evidence="12" type="ORF">FDP41_004375</name>
</gene>
<protein>
    <recommendedName>
        <fullName evidence="11">Protein kinase domain-containing protein</fullName>
    </recommendedName>
</protein>
<keyword evidence="13" id="KW-1185">Reference proteome</keyword>
<keyword evidence="5" id="KW-0732">Signal</keyword>
<evidence type="ECO:0000256" key="10">
    <source>
        <dbReference type="PROSITE-ProRule" id="PRU10141"/>
    </source>
</evidence>
<dbReference type="InterPro" id="IPR000719">
    <property type="entry name" value="Prot_kinase_dom"/>
</dbReference>
<keyword evidence="6 10" id="KW-0547">Nucleotide-binding</keyword>
<dbReference type="GO" id="GO:0005524">
    <property type="term" value="F:ATP binding"/>
    <property type="evidence" value="ECO:0007669"/>
    <property type="project" value="UniProtKB-UniRule"/>
</dbReference>
<dbReference type="GO" id="GO:0005576">
    <property type="term" value="C:extracellular region"/>
    <property type="evidence" value="ECO:0007669"/>
    <property type="project" value="UniProtKB-SubCell"/>
</dbReference>
<dbReference type="InterPro" id="IPR011050">
    <property type="entry name" value="Pectin_lyase_fold/virulence"/>
</dbReference>
<dbReference type="VEuPathDB" id="AmoebaDB:NF0031590"/>
<evidence type="ECO:0000313" key="13">
    <source>
        <dbReference type="Proteomes" id="UP000444721"/>
    </source>
</evidence>
<dbReference type="GO" id="GO:0004674">
    <property type="term" value="F:protein serine/threonine kinase activity"/>
    <property type="evidence" value="ECO:0007669"/>
    <property type="project" value="TreeGrafter"/>
</dbReference>
<evidence type="ECO:0000256" key="6">
    <source>
        <dbReference type="ARBA" id="ARBA00022741"/>
    </source>
</evidence>
<dbReference type="Gene3D" id="1.10.510.10">
    <property type="entry name" value="Transferase(Phosphotransferase) domain 1"/>
    <property type="match status" value="1"/>
</dbReference>
<dbReference type="PROSITE" id="PS00107">
    <property type="entry name" value="PROTEIN_KINASE_ATP"/>
    <property type="match status" value="1"/>
</dbReference>
<keyword evidence="8" id="KW-0472">Membrane</keyword>
<evidence type="ECO:0000256" key="5">
    <source>
        <dbReference type="ARBA" id="ARBA00022729"/>
    </source>
</evidence>
<dbReference type="Gene3D" id="3.30.200.20">
    <property type="entry name" value="Phosphorylase Kinase, domain 1"/>
    <property type="match status" value="1"/>
</dbReference>
<evidence type="ECO:0000256" key="2">
    <source>
        <dbReference type="ARBA" id="ARBA00004442"/>
    </source>
</evidence>
<evidence type="ECO:0000256" key="7">
    <source>
        <dbReference type="ARBA" id="ARBA00022840"/>
    </source>
</evidence>
<dbReference type="SMART" id="SM00220">
    <property type="entry name" value="S_TKc"/>
    <property type="match status" value="1"/>
</dbReference>
<evidence type="ECO:0000313" key="12">
    <source>
        <dbReference type="EMBL" id="KAF0976476.1"/>
    </source>
</evidence>
<dbReference type="VEuPathDB" id="AmoebaDB:FDP41_004375"/>
<organism evidence="12 13">
    <name type="scientific">Naegleria fowleri</name>
    <name type="common">Brain eating amoeba</name>
    <dbReference type="NCBI Taxonomy" id="5763"/>
    <lineage>
        <taxon>Eukaryota</taxon>
        <taxon>Discoba</taxon>
        <taxon>Heterolobosea</taxon>
        <taxon>Tetramitia</taxon>
        <taxon>Eutetramitia</taxon>
        <taxon>Vahlkampfiidae</taxon>
        <taxon>Naegleria</taxon>
    </lineage>
</organism>
<dbReference type="VEuPathDB" id="AmoebaDB:NfTy_083990"/>
<dbReference type="PANTHER" id="PTHR44329">
    <property type="entry name" value="SERINE/THREONINE-PROTEIN KINASE TNNI3K-RELATED"/>
    <property type="match status" value="1"/>
</dbReference>
<sequence>MLVAVLSSSISLFIQRHQDNIYCHARKNLQDFYVGVQGSLQHIDTAQPISKLEAMNRSRPFGKIICRQNITYSFNLTYYVGKLQTQNQFMNSPNDEVCGLSSPCSSMNDVFEHFSSLLLKDMETYICLQYNMTIIVISDLIDNSFESTANCRNTVPEIHLNHNNVNVDLTVTSLNREKPSTVTCFYENDGERLYFIEDRSAIILLSLSHITMQNMYLNPFTIQHSTTVNSNIDMARTMDNIIIENSKFLESRIQLTKIYNAELRNLKLSGGLLIEQCSQILIQNLTCFEREGADRFCFLRVSTVDDFILKESKLLFGKRGNANFQSVVTLSILNSNFEYVSTSPTASLFSENEDTSEYVVEADLVFQLNIMETTFSNRNNRKGWLKVISGGTIYFSGLKVENNTCKTQGVFLLYICQSIRISYSSFLNNVANVAGAISVINVKDFTISDSSFHNNTAMTGTGAVGIFEAVNSRINKCKFSNNTSNNGDGGAVSLIKSVIYFSATTFIGNRATVSGGAIYAYNSLLSELQFCTFEENMVYFQAPNGSCITKPTDAQGSGGAVALHESTADVFIFNSFVRNKAARGGAVFVSGDMMFSFTKFENNFASVAGGACFVTNNAVIRMKNVSMIANTATIYGPDISTPVVYFSEIVETIPPTKSRDKIVVYPGESFTVKFMQMYDRYSNYIKSVNECPVLSLSDHRFLLEYNWIQLDSNMITLTITIDPSIDIELSNNGIENILHIRFSETDIHNLTILLTYCPTDFVIKNGKCAPGFPFSQVIPGIIAGSLHLKRLEVFMQDNGQKKEIEEKLLTYDVSYGSLNSDIHISKTSNYIIPASELKFEKKIGEGASGSVYQAKYNMIDVAVKSIIRTEETDEIFEKEVMLLVQLRHPNIISFYGICIGESQMYIVVELGKNGSLEQLINNMKKGKVKKTFKEKLKILIGVTNGMKYLHGLNPQYLIHRDLKPANIVLDQSNVPKVCDFGLSRIVSNSPTNSLTANIGTLIYMCPELILEEDSEPLHQLTRENATKIDVYSYAIIMYELFFEETPYWNESSEKINFFNHVNNEQKKVKALNLLYYVANHNRRPVIPFLNHDEMKIWCEKFMTNDDATNIDLLIAVESYMKLMKSCWASNPSERPSFERIIQKLTDIYNMDF</sequence>
<feature type="domain" description="Protein kinase" evidence="11">
    <location>
        <begin position="837"/>
        <end position="1152"/>
    </location>
</feature>
<dbReference type="CDD" id="cd13999">
    <property type="entry name" value="STKc_MAP3K-like"/>
    <property type="match status" value="1"/>
</dbReference>
<dbReference type="SUPFAM" id="SSF51126">
    <property type="entry name" value="Pectin lyase-like"/>
    <property type="match status" value="2"/>
</dbReference>
<dbReference type="Pfam" id="PF02415">
    <property type="entry name" value="Chlam_PMP"/>
    <property type="match status" value="1"/>
</dbReference>
<dbReference type="InterPro" id="IPR017441">
    <property type="entry name" value="Protein_kinase_ATP_BS"/>
</dbReference>
<evidence type="ECO:0000256" key="1">
    <source>
        <dbReference type="ARBA" id="ARBA00004196"/>
    </source>
</evidence>